<accession>A0ABN7VLL9</accession>
<dbReference type="PANTHER" id="PTHR10196">
    <property type="entry name" value="SUGAR KINASE"/>
    <property type="match status" value="1"/>
</dbReference>
<evidence type="ECO:0000256" key="2">
    <source>
        <dbReference type="ARBA" id="ARBA00022679"/>
    </source>
</evidence>
<proteinExistence type="inferred from homology"/>
<keyword evidence="2" id="KW-0808">Transferase</keyword>
<protein>
    <submittedName>
        <fullName evidence="5">42820_t:CDS:1</fullName>
    </submittedName>
</protein>
<dbReference type="SUPFAM" id="SSF53067">
    <property type="entry name" value="Actin-like ATPase domain"/>
    <property type="match status" value="1"/>
</dbReference>
<dbReference type="PANTHER" id="PTHR10196:SF57">
    <property type="entry name" value="XYLULOSE KINASE"/>
    <property type="match status" value="1"/>
</dbReference>
<comment type="caution">
    <text evidence="5">The sequence shown here is derived from an EMBL/GenBank/DDBJ whole genome shotgun (WGS) entry which is preliminary data.</text>
</comment>
<sequence length="136" mass="15483">MLETFYYNNCKRDNENDSNSAKWKVVESKFMSMKLRVDQLLTDDRNVEKEFGLIKKVLVVLVVGGTSKNNEILQVLADVFGVQVWRFNATNSASLGAAIKARLAYSMFVNNNRLDININEMLEDGNELVAQFINLL</sequence>
<name>A0ABN7VLL9_GIGMA</name>
<evidence type="ECO:0000256" key="3">
    <source>
        <dbReference type="ARBA" id="ARBA00022777"/>
    </source>
</evidence>
<dbReference type="Gene3D" id="3.30.420.40">
    <property type="match status" value="2"/>
</dbReference>
<dbReference type="InterPro" id="IPR043129">
    <property type="entry name" value="ATPase_NBD"/>
</dbReference>
<feature type="domain" description="Carbohydrate kinase FGGY C-terminal" evidence="4">
    <location>
        <begin position="25"/>
        <end position="104"/>
    </location>
</feature>
<dbReference type="EMBL" id="CAJVQB010017355">
    <property type="protein sequence ID" value="CAG8783864.1"/>
    <property type="molecule type" value="Genomic_DNA"/>
</dbReference>
<keyword evidence="6" id="KW-1185">Reference proteome</keyword>
<comment type="similarity">
    <text evidence="1">Belongs to the FGGY kinase family.</text>
</comment>
<dbReference type="Proteomes" id="UP000789901">
    <property type="component" value="Unassembled WGS sequence"/>
</dbReference>
<gene>
    <name evidence="5" type="ORF">GMARGA_LOCUS20121</name>
</gene>
<evidence type="ECO:0000313" key="6">
    <source>
        <dbReference type="Proteomes" id="UP000789901"/>
    </source>
</evidence>
<organism evidence="5 6">
    <name type="scientific">Gigaspora margarita</name>
    <dbReference type="NCBI Taxonomy" id="4874"/>
    <lineage>
        <taxon>Eukaryota</taxon>
        <taxon>Fungi</taxon>
        <taxon>Fungi incertae sedis</taxon>
        <taxon>Mucoromycota</taxon>
        <taxon>Glomeromycotina</taxon>
        <taxon>Glomeromycetes</taxon>
        <taxon>Diversisporales</taxon>
        <taxon>Gigasporaceae</taxon>
        <taxon>Gigaspora</taxon>
    </lineage>
</organism>
<evidence type="ECO:0000259" key="4">
    <source>
        <dbReference type="Pfam" id="PF02782"/>
    </source>
</evidence>
<reference evidence="5 6" key="1">
    <citation type="submission" date="2021-06" db="EMBL/GenBank/DDBJ databases">
        <authorList>
            <person name="Kallberg Y."/>
            <person name="Tangrot J."/>
            <person name="Rosling A."/>
        </authorList>
    </citation>
    <scope>NUCLEOTIDE SEQUENCE [LARGE SCALE GENOMIC DNA]</scope>
    <source>
        <strain evidence="5 6">120-4 pot B 10/14</strain>
    </source>
</reference>
<evidence type="ECO:0000313" key="5">
    <source>
        <dbReference type="EMBL" id="CAG8783864.1"/>
    </source>
</evidence>
<keyword evidence="3" id="KW-0418">Kinase</keyword>
<dbReference type="InterPro" id="IPR018485">
    <property type="entry name" value="FGGY_C"/>
</dbReference>
<evidence type="ECO:0000256" key="1">
    <source>
        <dbReference type="ARBA" id="ARBA00009156"/>
    </source>
</evidence>
<dbReference type="Pfam" id="PF02782">
    <property type="entry name" value="FGGY_C"/>
    <property type="match status" value="1"/>
</dbReference>